<feature type="compositionally biased region" description="Polar residues" evidence="1">
    <location>
        <begin position="1047"/>
        <end position="1056"/>
    </location>
</feature>
<feature type="region of interest" description="Disordered" evidence="1">
    <location>
        <begin position="177"/>
        <end position="466"/>
    </location>
</feature>
<organism evidence="2 3">
    <name type="scientific">Apodospora peruviana</name>
    <dbReference type="NCBI Taxonomy" id="516989"/>
    <lineage>
        <taxon>Eukaryota</taxon>
        <taxon>Fungi</taxon>
        <taxon>Dikarya</taxon>
        <taxon>Ascomycota</taxon>
        <taxon>Pezizomycotina</taxon>
        <taxon>Sordariomycetes</taxon>
        <taxon>Sordariomycetidae</taxon>
        <taxon>Sordariales</taxon>
        <taxon>Lasiosphaeriaceae</taxon>
        <taxon>Apodospora</taxon>
    </lineage>
</organism>
<feature type="region of interest" description="Disordered" evidence="1">
    <location>
        <begin position="536"/>
        <end position="555"/>
    </location>
</feature>
<feature type="compositionally biased region" description="Basic residues" evidence="1">
    <location>
        <begin position="1"/>
        <end position="11"/>
    </location>
</feature>
<accession>A0AAE0HZJ6</accession>
<evidence type="ECO:0000313" key="3">
    <source>
        <dbReference type="Proteomes" id="UP001283341"/>
    </source>
</evidence>
<name>A0AAE0HZJ6_9PEZI</name>
<proteinExistence type="predicted"/>
<feature type="region of interest" description="Disordered" evidence="1">
    <location>
        <begin position="1184"/>
        <end position="1289"/>
    </location>
</feature>
<feature type="region of interest" description="Disordered" evidence="1">
    <location>
        <begin position="683"/>
        <end position="722"/>
    </location>
</feature>
<reference evidence="2" key="1">
    <citation type="journal article" date="2023" name="Mol. Phylogenet. Evol.">
        <title>Genome-scale phylogeny and comparative genomics of the fungal order Sordariales.</title>
        <authorList>
            <person name="Hensen N."/>
            <person name="Bonometti L."/>
            <person name="Westerberg I."/>
            <person name="Brannstrom I.O."/>
            <person name="Guillou S."/>
            <person name="Cros-Aarteil S."/>
            <person name="Calhoun S."/>
            <person name="Haridas S."/>
            <person name="Kuo A."/>
            <person name="Mondo S."/>
            <person name="Pangilinan J."/>
            <person name="Riley R."/>
            <person name="LaButti K."/>
            <person name="Andreopoulos B."/>
            <person name="Lipzen A."/>
            <person name="Chen C."/>
            <person name="Yan M."/>
            <person name="Daum C."/>
            <person name="Ng V."/>
            <person name="Clum A."/>
            <person name="Steindorff A."/>
            <person name="Ohm R.A."/>
            <person name="Martin F."/>
            <person name="Silar P."/>
            <person name="Natvig D.O."/>
            <person name="Lalanne C."/>
            <person name="Gautier V."/>
            <person name="Ament-Velasquez S.L."/>
            <person name="Kruys A."/>
            <person name="Hutchinson M.I."/>
            <person name="Powell A.J."/>
            <person name="Barry K."/>
            <person name="Miller A.N."/>
            <person name="Grigoriev I.V."/>
            <person name="Debuchy R."/>
            <person name="Gladieux P."/>
            <person name="Hiltunen Thoren M."/>
            <person name="Johannesson H."/>
        </authorList>
    </citation>
    <scope>NUCLEOTIDE SEQUENCE</scope>
    <source>
        <strain evidence="2">CBS 118394</strain>
    </source>
</reference>
<feature type="compositionally biased region" description="Polar residues" evidence="1">
    <location>
        <begin position="177"/>
        <end position="186"/>
    </location>
</feature>
<feature type="region of interest" description="Disordered" evidence="1">
    <location>
        <begin position="777"/>
        <end position="819"/>
    </location>
</feature>
<feature type="compositionally biased region" description="Polar residues" evidence="1">
    <location>
        <begin position="536"/>
        <end position="547"/>
    </location>
</feature>
<feature type="compositionally biased region" description="Pro residues" evidence="1">
    <location>
        <begin position="1212"/>
        <end position="1222"/>
    </location>
</feature>
<feature type="compositionally biased region" description="Polar residues" evidence="1">
    <location>
        <begin position="372"/>
        <end position="409"/>
    </location>
</feature>
<evidence type="ECO:0000256" key="1">
    <source>
        <dbReference type="SAM" id="MobiDB-lite"/>
    </source>
</evidence>
<dbReference type="EMBL" id="JAUEDM010000006">
    <property type="protein sequence ID" value="KAK3315539.1"/>
    <property type="molecule type" value="Genomic_DNA"/>
</dbReference>
<feature type="compositionally biased region" description="Polar residues" evidence="1">
    <location>
        <begin position="702"/>
        <end position="722"/>
    </location>
</feature>
<keyword evidence="3" id="KW-1185">Reference proteome</keyword>
<feature type="compositionally biased region" description="Low complexity" evidence="1">
    <location>
        <begin position="1223"/>
        <end position="1242"/>
    </location>
</feature>
<gene>
    <name evidence="2" type="ORF">B0H66DRAFT_565557</name>
</gene>
<feature type="compositionally biased region" description="Basic and acidic residues" evidence="1">
    <location>
        <begin position="320"/>
        <end position="331"/>
    </location>
</feature>
<feature type="region of interest" description="Disordered" evidence="1">
    <location>
        <begin position="1047"/>
        <end position="1071"/>
    </location>
</feature>
<feature type="compositionally biased region" description="Low complexity" evidence="1">
    <location>
        <begin position="278"/>
        <end position="292"/>
    </location>
</feature>
<feature type="compositionally biased region" description="Polar residues" evidence="1">
    <location>
        <begin position="84"/>
        <end position="97"/>
    </location>
</feature>
<dbReference type="Proteomes" id="UP001283341">
    <property type="component" value="Unassembled WGS sequence"/>
</dbReference>
<evidence type="ECO:0000313" key="2">
    <source>
        <dbReference type="EMBL" id="KAK3315539.1"/>
    </source>
</evidence>
<feature type="compositionally biased region" description="Polar residues" evidence="1">
    <location>
        <begin position="793"/>
        <end position="810"/>
    </location>
</feature>
<protein>
    <submittedName>
        <fullName evidence="2">Uncharacterized protein</fullName>
    </submittedName>
</protein>
<comment type="caution">
    <text evidence="2">The sequence shown here is derived from an EMBL/GenBank/DDBJ whole genome shotgun (WGS) entry which is preliminary data.</text>
</comment>
<feature type="region of interest" description="Disordered" evidence="1">
    <location>
        <begin position="991"/>
        <end position="1032"/>
    </location>
</feature>
<sequence length="1314" mass="140259">MLQHLRFHRRNTSNPTSPLPDQLSTWEATALHEHPQTTQDVSPRPEIRPRSSNSVQLPPMLPPIARVTSADSELSFEPHESPRPMSQDSRTTASTRSAYDGSNAAFVGGAALPNRRWDTQDMLQQRPDSAGSLPNTVPVTLISRSKPPPPPINTGYASGPVPTLNKQARQPFSFVTPTDLQQSSTMAPGKRPGGARMTSEPVPLVATTSGPETQKAKRSRPFLKNPVTSLLMRRKTGQNAADVAADVQPSYDPRIRGTRVHDFSAPRPNRMYSSMDGTATSPTSAYPTSDPSRPQCVGEQAADHQPQQPTRFNPSIVVDRAQEGSTAREPELASPEAQQFSVRKPSSDQQTPPVPQKDSSPDSPPTSSMTSRALSVNTTIVRNATSSSKAPRNKNLSLSRASTKGSVMSSVPKYMKSTSSRFSFDMMGSASEEKLLEERHRQREQEKKTGEAEESTHPRDSRFDDFDEDFDYDAMMEDDGLEERIPGVNADLEEEDGFEVSVDPVNDALEDKDGFEDAVDPDNDQENFAGFVFQRSNPSSSLASPNTPGMLATPRDANGKVIGFAMTKDTTPDMPSTASPIYLPDMTFPSKQEGDAPGLGIHGLIISQESPHDEMPVQPDFQPPSVDLSVPRTTNADDIYFDDGLADELDFEHDGTVFDESIFDNLDTDKYGRPIPGAFARAHEAMRAAQKQQPAKRDSDEVTSSRLSAQSGASQSTAPTSLSAGLQHIPTKDIVGPDAILSVEEPQAEEQQNATISDPDLAYQAALAEAAQKAAASGKFRRSSSPPLPAELTITSPTDSSESLKYSQPDVSLDDYEAEDPSYDDFDFDDEAIIAEANASALANDSDGWYGQEFGFYSAPLQPAHSVHHGHARDNSTSSNGSSANVPLSAENLFQYANGGYFGPAGQGLLRSASGRVLREPNLTPITERSEYSNRNSVMSLALPPAFGTEGGGRNSSGGLPSPGLAQLALLSSSEDDTMTLGALMKLRSKKWGGSQGSGVSSREGSPRSERPAVLAPGGDSSPFGGPLVGAGMQQYAGTPHARKNSAFSVWSNNSDGGALPGESGSGSPTVTMAQLPSSPAAQMPPSMVPLQQQQLFASPLLPQLQGAPSPGLTNVISPVLEGKEMGFDDRKDGAQLAMAQHQGMLPSNPLNMFPFPVGPTTNPLYPQWANSPIQAQMARLTMNHNSHQQRPVSRERSPSLPGSVGTAAVVPPMPVPVPGTSPVPVSAAAAATGTSSRPTSPLARRPMSGHGHRHKGSADSISYVKDESSAGAEDGDGGRGGGDGTRWVLERRRTAENGEVEILERGVIKGGRI</sequence>
<reference evidence="2" key="2">
    <citation type="submission" date="2023-06" db="EMBL/GenBank/DDBJ databases">
        <authorList>
            <consortium name="Lawrence Berkeley National Laboratory"/>
            <person name="Haridas S."/>
            <person name="Hensen N."/>
            <person name="Bonometti L."/>
            <person name="Westerberg I."/>
            <person name="Brannstrom I.O."/>
            <person name="Guillou S."/>
            <person name="Cros-Aarteil S."/>
            <person name="Calhoun S."/>
            <person name="Kuo A."/>
            <person name="Mondo S."/>
            <person name="Pangilinan J."/>
            <person name="Riley R."/>
            <person name="Labutti K."/>
            <person name="Andreopoulos B."/>
            <person name="Lipzen A."/>
            <person name="Chen C."/>
            <person name="Yanf M."/>
            <person name="Daum C."/>
            <person name="Ng V."/>
            <person name="Clum A."/>
            <person name="Steindorff A."/>
            <person name="Ohm R."/>
            <person name="Martin F."/>
            <person name="Silar P."/>
            <person name="Natvig D."/>
            <person name="Lalanne C."/>
            <person name="Gautier V."/>
            <person name="Ament-Velasquez S.L."/>
            <person name="Kruys A."/>
            <person name="Hutchinson M.I."/>
            <person name="Powell A.J."/>
            <person name="Barry K."/>
            <person name="Miller A.N."/>
            <person name="Grigoriev I.V."/>
            <person name="Debuchy R."/>
            <person name="Gladieux P."/>
            <person name="Thoren M.H."/>
            <person name="Johannesson H."/>
        </authorList>
    </citation>
    <scope>NUCLEOTIDE SEQUENCE</scope>
    <source>
        <strain evidence="2">CBS 118394</strain>
    </source>
</reference>
<feature type="compositionally biased region" description="Basic and acidic residues" evidence="1">
    <location>
        <begin position="431"/>
        <end position="464"/>
    </location>
</feature>
<feature type="compositionally biased region" description="Basic and acidic residues" evidence="1">
    <location>
        <begin position="253"/>
        <end position="264"/>
    </location>
</feature>
<feature type="region of interest" description="Disordered" evidence="1">
    <location>
        <begin position="1"/>
        <end position="101"/>
    </location>
</feature>